<keyword evidence="2" id="KW-0255">Endonuclease</keyword>
<gene>
    <name evidence="2" type="ORF">J2I47_16565</name>
</gene>
<sequence>MEITNPILVIEILSKSTQAFDLSDKLEIYKQIPSLKQVLFVSQEQSWVSSFVRSDTPGMWFNTSAHTLTDSIGVLAHDVTLAEVYKKFKFS</sequence>
<dbReference type="Proteomes" id="UP000664034">
    <property type="component" value="Unassembled WGS sequence"/>
</dbReference>
<dbReference type="PANTHER" id="PTHR36558:SF1">
    <property type="entry name" value="RESTRICTION ENDONUCLEASE DOMAIN-CONTAINING PROTEIN-RELATED"/>
    <property type="match status" value="1"/>
</dbReference>
<dbReference type="PANTHER" id="PTHR36558">
    <property type="entry name" value="GLR1098 PROTEIN"/>
    <property type="match status" value="1"/>
</dbReference>
<dbReference type="InterPro" id="IPR011335">
    <property type="entry name" value="Restrct_endonuc-II-like"/>
</dbReference>
<organism evidence="2 3">
    <name type="scientific">Fibrella rubiginis</name>
    <dbReference type="NCBI Taxonomy" id="2817060"/>
    <lineage>
        <taxon>Bacteria</taxon>
        <taxon>Pseudomonadati</taxon>
        <taxon>Bacteroidota</taxon>
        <taxon>Cytophagia</taxon>
        <taxon>Cytophagales</taxon>
        <taxon>Spirosomataceae</taxon>
        <taxon>Fibrella</taxon>
    </lineage>
</organism>
<protein>
    <submittedName>
        <fullName evidence="2">Uma2 family endonuclease</fullName>
    </submittedName>
</protein>
<dbReference type="InterPro" id="IPR012296">
    <property type="entry name" value="Nuclease_put_TT1808"/>
</dbReference>
<feature type="domain" description="Putative restriction endonuclease" evidence="1">
    <location>
        <begin position="5"/>
        <end position="65"/>
    </location>
</feature>
<dbReference type="RefSeq" id="WP_207365699.1">
    <property type="nucleotide sequence ID" value="NZ_JAFMYV010000008.1"/>
</dbReference>
<comment type="caution">
    <text evidence="2">The sequence shown here is derived from an EMBL/GenBank/DDBJ whole genome shotgun (WGS) entry which is preliminary data.</text>
</comment>
<keyword evidence="2" id="KW-0540">Nuclease</keyword>
<accession>A0A939K2F7</accession>
<name>A0A939K2F7_9BACT</name>
<dbReference type="SUPFAM" id="SSF52980">
    <property type="entry name" value="Restriction endonuclease-like"/>
    <property type="match status" value="1"/>
</dbReference>
<dbReference type="EMBL" id="JAFMYV010000008">
    <property type="protein sequence ID" value="MBO0938167.1"/>
    <property type="molecule type" value="Genomic_DNA"/>
</dbReference>
<dbReference type="Gene3D" id="3.90.1570.10">
    <property type="entry name" value="tt1808, chain A"/>
    <property type="match status" value="1"/>
</dbReference>
<evidence type="ECO:0000259" key="1">
    <source>
        <dbReference type="Pfam" id="PF05685"/>
    </source>
</evidence>
<reference evidence="2" key="1">
    <citation type="submission" date="2021-03" db="EMBL/GenBank/DDBJ databases">
        <title>Fibrella sp. HMF5335 genome sequencing and assembly.</title>
        <authorList>
            <person name="Kang H."/>
            <person name="Kim H."/>
            <person name="Bae S."/>
            <person name="Joh K."/>
        </authorList>
    </citation>
    <scope>NUCLEOTIDE SEQUENCE</scope>
    <source>
        <strain evidence="2">HMF5335</strain>
    </source>
</reference>
<dbReference type="Pfam" id="PF05685">
    <property type="entry name" value="Uma2"/>
    <property type="match status" value="1"/>
</dbReference>
<evidence type="ECO:0000313" key="3">
    <source>
        <dbReference type="Proteomes" id="UP000664034"/>
    </source>
</evidence>
<dbReference type="CDD" id="cd06260">
    <property type="entry name" value="DUF820-like"/>
    <property type="match status" value="1"/>
</dbReference>
<proteinExistence type="predicted"/>
<dbReference type="GO" id="GO:0004519">
    <property type="term" value="F:endonuclease activity"/>
    <property type="evidence" value="ECO:0007669"/>
    <property type="project" value="UniProtKB-KW"/>
</dbReference>
<keyword evidence="2" id="KW-0378">Hydrolase</keyword>
<dbReference type="InterPro" id="IPR008538">
    <property type="entry name" value="Uma2"/>
</dbReference>
<keyword evidence="3" id="KW-1185">Reference proteome</keyword>
<evidence type="ECO:0000313" key="2">
    <source>
        <dbReference type="EMBL" id="MBO0938167.1"/>
    </source>
</evidence>
<dbReference type="AlphaFoldDB" id="A0A939K2F7"/>